<name>A0ABQ8STX5_PERAM</name>
<gene>
    <name evidence="2" type="ORF">ANN_17780</name>
</gene>
<sequence length="200" mass="23441">MSDTTRLSPKFSTKHVCTIRVNDKCTVTSAHYRDLLVQHVIPALQERNCDHIIIFICVAFKIPDLNPGDFWLWEYLKDRVYQGHIRSLSDLKVEKPKNTKYLDPVEQEYYSLVKTTAISDEEEGEEEEEEEEEKEEEEEEDQSKDQIQRTVRLIDVREHTPLDSEDQHSVLCDLPTPRGGRMVAPSVRRINTAYYATYQH</sequence>
<evidence type="ECO:0000256" key="1">
    <source>
        <dbReference type="SAM" id="MobiDB-lite"/>
    </source>
</evidence>
<evidence type="ECO:0000313" key="2">
    <source>
        <dbReference type="EMBL" id="KAJ4437635.1"/>
    </source>
</evidence>
<protein>
    <submittedName>
        <fullName evidence="2">Uncharacterized protein</fullName>
    </submittedName>
</protein>
<feature type="region of interest" description="Disordered" evidence="1">
    <location>
        <begin position="117"/>
        <end position="148"/>
    </location>
</feature>
<evidence type="ECO:0000313" key="3">
    <source>
        <dbReference type="Proteomes" id="UP001148838"/>
    </source>
</evidence>
<reference evidence="2 3" key="1">
    <citation type="journal article" date="2022" name="Allergy">
        <title>Genome assembly and annotation of Periplaneta americana reveal a comprehensive cockroach allergen profile.</title>
        <authorList>
            <person name="Wang L."/>
            <person name="Xiong Q."/>
            <person name="Saelim N."/>
            <person name="Wang L."/>
            <person name="Nong W."/>
            <person name="Wan A.T."/>
            <person name="Shi M."/>
            <person name="Liu X."/>
            <person name="Cao Q."/>
            <person name="Hui J.H.L."/>
            <person name="Sookrung N."/>
            <person name="Leung T.F."/>
            <person name="Tungtrongchitr A."/>
            <person name="Tsui S.K.W."/>
        </authorList>
    </citation>
    <scope>NUCLEOTIDE SEQUENCE [LARGE SCALE GENOMIC DNA]</scope>
    <source>
        <strain evidence="2">PWHHKU_190912</strain>
    </source>
</reference>
<accession>A0ABQ8STX5</accession>
<dbReference type="InterPro" id="IPR036397">
    <property type="entry name" value="RNaseH_sf"/>
</dbReference>
<keyword evidence="3" id="KW-1185">Reference proteome</keyword>
<comment type="caution">
    <text evidence="2">The sequence shown here is derived from an EMBL/GenBank/DDBJ whole genome shotgun (WGS) entry which is preliminary data.</text>
</comment>
<dbReference type="Gene3D" id="3.30.420.10">
    <property type="entry name" value="Ribonuclease H-like superfamily/Ribonuclease H"/>
    <property type="match status" value="1"/>
</dbReference>
<proteinExistence type="predicted"/>
<feature type="compositionally biased region" description="Acidic residues" evidence="1">
    <location>
        <begin position="119"/>
        <end position="142"/>
    </location>
</feature>
<dbReference type="EMBL" id="JAJSOF020000021">
    <property type="protein sequence ID" value="KAJ4437635.1"/>
    <property type="molecule type" value="Genomic_DNA"/>
</dbReference>
<organism evidence="2 3">
    <name type="scientific">Periplaneta americana</name>
    <name type="common">American cockroach</name>
    <name type="synonym">Blatta americana</name>
    <dbReference type="NCBI Taxonomy" id="6978"/>
    <lineage>
        <taxon>Eukaryota</taxon>
        <taxon>Metazoa</taxon>
        <taxon>Ecdysozoa</taxon>
        <taxon>Arthropoda</taxon>
        <taxon>Hexapoda</taxon>
        <taxon>Insecta</taxon>
        <taxon>Pterygota</taxon>
        <taxon>Neoptera</taxon>
        <taxon>Polyneoptera</taxon>
        <taxon>Dictyoptera</taxon>
        <taxon>Blattodea</taxon>
        <taxon>Blattoidea</taxon>
        <taxon>Blattidae</taxon>
        <taxon>Blattinae</taxon>
        <taxon>Periplaneta</taxon>
    </lineage>
</organism>
<dbReference type="Proteomes" id="UP001148838">
    <property type="component" value="Unassembled WGS sequence"/>
</dbReference>